<feature type="region of interest" description="Disordered" evidence="1">
    <location>
        <begin position="156"/>
        <end position="281"/>
    </location>
</feature>
<reference evidence="3" key="1">
    <citation type="journal article" date="2021" name="Proc. Natl. Acad. Sci. U.S.A.">
        <title>Three genomes in the algal genus Volvox reveal the fate of a haploid sex-determining region after a transition to homothallism.</title>
        <authorList>
            <person name="Yamamoto K."/>
            <person name="Hamaji T."/>
            <person name="Kawai-Toyooka H."/>
            <person name="Matsuzaki R."/>
            <person name="Takahashi F."/>
            <person name="Nishimura Y."/>
            <person name="Kawachi M."/>
            <person name="Noguchi H."/>
            <person name="Minakuchi Y."/>
            <person name="Umen J.G."/>
            <person name="Toyoda A."/>
            <person name="Nozaki H."/>
        </authorList>
    </citation>
    <scope>NUCLEOTIDE SEQUENCE</scope>
    <source>
        <strain evidence="3">NIES-3785</strain>
    </source>
</reference>
<sequence length="485" mass="52154">MADAMAFWTVLLPPNGKPVEQEVESTPNVLTSIHLTGLALGQNAKEGPHIITLEYNGTKPVLCTLEAPHARQWRLDTAIDQTFRLQNWGESEVHAYGYQVTTAVHIDDESDDDEEEEEAMDGEEEEGDLFERKFEKTGMIDEELEKAVRKMKALNARRKKAAGQQNAVAMDVDTDEDDDEDEEDEDEDEESEDEEDEDEDGIPALGDLGSDDLIGVAADEDEEDEDEEEEDEEEEKPPVKVGAKRPPQTPQPEKPRKQLKQEPPKSAPPKQPPPKQKPGAKVIAVKENSKPQEVQVDKGAALKAVKPEAPKAGKAVPAGVAPAAATMAKAEASGKPAEKAKKAEETGKPVPSAKVEDKVEKKAAGGKAEKAEVKAEEKAGGKAGGKAEKVGAKANAELSKGKDKEDKKAASPKTGKKEVATPADEGEYKSAIASFIKSQGGSAVMSQVGAHVKKPDSVQNKLAGFLKKHADTFLVEGDKVSLAKK</sequence>
<dbReference type="OrthoDB" id="545563at2759"/>
<organism evidence="3 4">
    <name type="scientific">Volvox reticuliferus</name>
    <dbReference type="NCBI Taxonomy" id="1737510"/>
    <lineage>
        <taxon>Eukaryota</taxon>
        <taxon>Viridiplantae</taxon>
        <taxon>Chlorophyta</taxon>
        <taxon>core chlorophytes</taxon>
        <taxon>Chlorophyceae</taxon>
        <taxon>CS clade</taxon>
        <taxon>Chlamydomonadales</taxon>
        <taxon>Volvocaceae</taxon>
        <taxon>Volvox</taxon>
    </lineage>
</organism>
<name>A0A8J4C5M0_9CHLO</name>
<feature type="compositionally biased region" description="Acidic residues" evidence="1">
    <location>
        <begin position="172"/>
        <end position="201"/>
    </location>
</feature>
<feature type="compositionally biased region" description="Basic and acidic residues" evidence="1">
    <location>
        <begin position="354"/>
        <end position="391"/>
    </location>
</feature>
<feature type="compositionally biased region" description="Basic and acidic residues" evidence="1">
    <location>
        <begin position="336"/>
        <end position="347"/>
    </location>
</feature>
<feature type="domain" description="Nucleoplasmin-like" evidence="2">
    <location>
        <begin position="7"/>
        <end position="100"/>
    </location>
</feature>
<dbReference type="Pfam" id="PF17800">
    <property type="entry name" value="NPL"/>
    <property type="match status" value="1"/>
</dbReference>
<evidence type="ECO:0000313" key="4">
    <source>
        <dbReference type="Proteomes" id="UP000722791"/>
    </source>
</evidence>
<feature type="compositionally biased region" description="Basic and acidic residues" evidence="1">
    <location>
        <begin position="253"/>
        <end position="263"/>
    </location>
</feature>
<comment type="caution">
    <text evidence="3">The sequence shown here is derived from an EMBL/GenBank/DDBJ whole genome shotgun (WGS) entry which is preliminary data.</text>
</comment>
<feature type="region of interest" description="Disordered" evidence="1">
    <location>
        <begin position="108"/>
        <end position="130"/>
    </location>
</feature>
<feature type="compositionally biased region" description="Acidic residues" evidence="1">
    <location>
        <begin position="218"/>
        <end position="235"/>
    </location>
</feature>
<gene>
    <name evidence="3" type="ORF">Vretimale_5346</name>
</gene>
<dbReference type="EMBL" id="BNCQ01000007">
    <property type="protein sequence ID" value="GIM00175.1"/>
    <property type="molecule type" value="Genomic_DNA"/>
</dbReference>
<evidence type="ECO:0000259" key="2">
    <source>
        <dbReference type="Pfam" id="PF17800"/>
    </source>
</evidence>
<feature type="compositionally biased region" description="Low complexity" evidence="1">
    <location>
        <begin position="312"/>
        <end position="335"/>
    </location>
</feature>
<evidence type="ECO:0000313" key="3">
    <source>
        <dbReference type="EMBL" id="GIM00175.1"/>
    </source>
</evidence>
<dbReference type="AlphaFoldDB" id="A0A8J4C5M0"/>
<feature type="compositionally biased region" description="Basic and acidic residues" evidence="1">
    <location>
        <begin position="399"/>
        <end position="419"/>
    </location>
</feature>
<accession>A0A8J4C5M0</accession>
<protein>
    <recommendedName>
        <fullName evidence="2">Nucleoplasmin-like domain-containing protein</fullName>
    </recommendedName>
</protein>
<dbReference type="Proteomes" id="UP000722791">
    <property type="component" value="Unassembled WGS sequence"/>
</dbReference>
<dbReference type="InterPro" id="IPR041232">
    <property type="entry name" value="NPL"/>
</dbReference>
<feature type="region of interest" description="Disordered" evidence="1">
    <location>
        <begin position="305"/>
        <end position="423"/>
    </location>
</feature>
<evidence type="ECO:0000256" key="1">
    <source>
        <dbReference type="SAM" id="MobiDB-lite"/>
    </source>
</evidence>
<proteinExistence type="predicted"/>
<feature type="compositionally biased region" description="Pro residues" evidence="1">
    <location>
        <begin position="265"/>
        <end position="276"/>
    </location>
</feature>
<feature type="compositionally biased region" description="Acidic residues" evidence="1">
    <location>
        <begin position="108"/>
        <end position="128"/>
    </location>
</feature>